<dbReference type="FunFam" id="3.30.479.30:FF:000004">
    <property type="entry name" value="Putative membrane protease family, stomatin"/>
    <property type="match status" value="1"/>
</dbReference>
<dbReference type="Gene3D" id="3.30.479.30">
    <property type="entry name" value="Band 7 domain"/>
    <property type="match status" value="1"/>
</dbReference>
<reference evidence="5 6" key="1">
    <citation type="submission" date="2019-04" db="EMBL/GenBank/DDBJ databases">
        <title>Natronospirillum operosus gen. nov., sp. nov., a haloalkaliphilic satellite isolated from decaying biomass of laboratory culture of cyanobacterium Geitlerinema sp. and proposal of Natronospirillaceae fam. nov. and Saccharospirillaceae fam. nov.</title>
        <authorList>
            <person name="Kevbrin V."/>
            <person name="Boltyanskaya Y."/>
            <person name="Koziaeva V."/>
            <person name="Grouzdev D.S."/>
            <person name="Park M."/>
            <person name="Cho J."/>
        </authorList>
    </citation>
    <scope>NUCLEOTIDE SEQUENCE [LARGE SCALE GENOMIC DNA]</scope>
    <source>
        <strain evidence="5 6">G-116</strain>
    </source>
</reference>
<keyword evidence="6" id="KW-1185">Reference proteome</keyword>
<evidence type="ECO:0000256" key="3">
    <source>
        <dbReference type="SAM" id="Phobius"/>
    </source>
</evidence>
<dbReference type="Pfam" id="PF01145">
    <property type="entry name" value="Band_7"/>
    <property type="match status" value="1"/>
</dbReference>
<dbReference type="PANTHER" id="PTHR43327">
    <property type="entry name" value="STOMATIN-LIKE PROTEIN 2, MITOCHONDRIAL"/>
    <property type="match status" value="1"/>
</dbReference>
<dbReference type="SUPFAM" id="SSF117892">
    <property type="entry name" value="Band 7/SPFH domain"/>
    <property type="match status" value="1"/>
</dbReference>
<comment type="similarity">
    <text evidence="2">Belongs to the band 7/mec-2 family.</text>
</comment>
<evidence type="ECO:0000256" key="1">
    <source>
        <dbReference type="ARBA" id="ARBA00004167"/>
    </source>
</evidence>
<evidence type="ECO:0000259" key="4">
    <source>
        <dbReference type="SMART" id="SM00244"/>
    </source>
</evidence>
<dbReference type="SMART" id="SM00244">
    <property type="entry name" value="PHB"/>
    <property type="match status" value="1"/>
</dbReference>
<comment type="subcellular location">
    <subcellularLocation>
        <location evidence="1">Membrane</location>
        <topology evidence="1">Single-pass membrane protein</topology>
    </subcellularLocation>
</comment>
<dbReference type="RefSeq" id="WP_135484572.1">
    <property type="nucleotide sequence ID" value="NZ_SRMF01000010.1"/>
</dbReference>
<feature type="transmembrane region" description="Helical" evidence="3">
    <location>
        <begin position="12"/>
        <end position="31"/>
    </location>
</feature>
<dbReference type="GO" id="GO:0005886">
    <property type="term" value="C:plasma membrane"/>
    <property type="evidence" value="ECO:0007669"/>
    <property type="project" value="UniProtKB-ARBA"/>
</dbReference>
<dbReference type="CDD" id="cd08829">
    <property type="entry name" value="SPFH_paraslipin"/>
    <property type="match status" value="1"/>
</dbReference>
<dbReference type="InterPro" id="IPR001107">
    <property type="entry name" value="Band_7"/>
</dbReference>
<organism evidence="5 6">
    <name type="scientific">Natronospirillum operosum</name>
    <dbReference type="NCBI Taxonomy" id="2759953"/>
    <lineage>
        <taxon>Bacteria</taxon>
        <taxon>Pseudomonadati</taxon>
        <taxon>Pseudomonadota</taxon>
        <taxon>Gammaproteobacteria</taxon>
        <taxon>Oceanospirillales</taxon>
        <taxon>Natronospirillaceae</taxon>
        <taxon>Natronospirillum</taxon>
    </lineage>
</organism>
<dbReference type="AlphaFoldDB" id="A0A4Z0WC51"/>
<keyword evidence="3" id="KW-0472">Membrane</keyword>
<dbReference type="EMBL" id="SRMF01000010">
    <property type="protein sequence ID" value="TGG91150.1"/>
    <property type="molecule type" value="Genomic_DNA"/>
</dbReference>
<keyword evidence="3" id="KW-1133">Transmembrane helix</keyword>
<dbReference type="InterPro" id="IPR050710">
    <property type="entry name" value="Band7/mec-2_domain"/>
</dbReference>
<accession>A0A4Z0WC51</accession>
<keyword evidence="3" id="KW-0812">Transmembrane</keyword>
<protein>
    <submittedName>
        <fullName evidence="5">SPFH/Band 7/PHB domain protein</fullName>
    </submittedName>
</protein>
<evidence type="ECO:0000256" key="2">
    <source>
        <dbReference type="ARBA" id="ARBA00008164"/>
    </source>
</evidence>
<dbReference type="Proteomes" id="UP000297475">
    <property type="component" value="Unassembled WGS sequence"/>
</dbReference>
<dbReference type="OrthoDB" id="9809197at2"/>
<evidence type="ECO:0000313" key="5">
    <source>
        <dbReference type="EMBL" id="TGG91150.1"/>
    </source>
</evidence>
<feature type="domain" description="Band 7" evidence="4">
    <location>
        <begin position="26"/>
        <end position="201"/>
    </location>
</feature>
<dbReference type="InterPro" id="IPR036013">
    <property type="entry name" value="Band_7/SPFH_dom_sf"/>
</dbReference>
<dbReference type="GO" id="GO:0098552">
    <property type="term" value="C:side of membrane"/>
    <property type="evidence" value="ECO:0007669"/>
    <property type="project" value="UniProtKB-ARBA"/>
</dbReference>
<comment type="caution">
    <text evidence="5">The sequence shown here is derived from an EMBL/GenBank/DDBJ whole genome shotgun (WGS) entry which is preliminary data.</text>
</comment>
<dbReference type="PANTHER" id="PTHR43327:SF10">
    <property type="entry name" value="STOMATIN-LIKE PROTEIN 2, MITOCHONDRIAL"/>
    <property type="match status" value="1"/>
</dbReference>
<proteinExistence type="inferred from homology"/>
<name>A0A4Z0WC51_9GAMM</name>
<sequence>MNEFTDFTGFGLIVLLTVVIILLVIKGLTLVPQRRSMVIERLGKFHRVLEPGLNFLVPFIDQARQITILRFENGQPVVRIDRQIDMREIVLDFPAQAVVTQDNVNVQIDGVLYYQIMDSQAAVYGTENLVLAIQTLAQTSLRSEIGTMELDKIFESRHEINGRLQSTMDEAGNKWGVKVNRVEIRDITMPDEIREAMNQQMVAERNRRAQVRTAEGYKQAEILKAEGDKQSVILNAEGDREAAVAKAEGDKRAAVLHAEGEAKAIRHIVEAIQDKTNDPSMAINYLIAKDYIDMLPQIAKEGDRVFVPVEASNLMGSVGGIRELLGPGAVSGGSGNSQG</sequence>
<gene>
    <name evidence="5" type="ORF">E4656_17325</name>
</gene>
<evidence type="ECO:0000313" key="6">
    <source>
        <dbReference type="Proteomes" id="UP000297475"/>
    </source>
</evidence>